<proteinExistence type="predicted"/>
<dbReference type="Pfam" id="PF03928">
    <property type="entry name" value="HbpS-like"/>
    <property type="match status" value="1"/>
</dbReference>
<evidence type="ECO:0000313" key="2">
    <source>
        <dbReference type="Proteomes" id="UP000712673"/>
    </source>
</evidence>
<comment type="caution">
    <text evidence="1">The sequence shown here is derived from an EMBL/GenBank/DDBJ whole genome shotgun (WGS) entry which is preliminary data.</text>
</comment>
<sequence length="144" mass="15270">MASRAEPIIERSRVMISMAETERILQAAKQKALEMGVKVGISIVDARGDLVAMLRLDGALWRTAPVSRGKAYASAAFGLPSADLTERANNPVMRALMQMEDGQIIPQQGALPIRRGNELLGAIGVSGATSQEDEDVARAGLAAL</sequence>
<organism evidence="1 2">
    <name type="scientific">Tectimicrobiota bacterium</name>
    <dbReference type="NCBI Taxonomy" id="2528274"/>
    <lineage>
        <taxon>Bacteria</taxon>
        <taxon>Pseudomonadati</taxon>
        <taxon>Nitrospinota/Tectimicrobiota group</taxon>
        <taxon>Candidatus Tectimicrobiota</taxon>
    </lineage>
</organism>
<accession>A0A937W1T8</accession>
<dbReference type="InterPro" id="IPR052517">
    <property type="entry name" value="GlcG_carb_metab_protein"/>
</dbReference>
<dbReference type="PANTHER" id="PTHR34309">
    <property type="entry name" value="SLR1406 PROTEIN"/>
    <property type="match status" value="1"/>
</dbReference>
<reference evidence="1" key="1">
    <citation type="submission" date="2019-03" db="EMBL/GenBank/DDBJ databases">
        <title>Lake Tanganyika Metagenome-Assembled Genomes (MAGs).</title>
        <authorList>
            <person name="Tran P."/>
        </authorList>
    </citation>
    <scope>NUCLEOTIDE SEQUENCE</scope>
    <source>
        <strain evidence="1">K_DeepCast_65m_m2_066</strain>
    </source>
</reference>
<dbReference type="AlphaFoldDB" id="A0A937W1T8"/>
<dbReference type="SUPFAM" id="SSF143744">
    <property type="entry name" value="GlcG-like"/>
    <property type="match status" value="1"/>
</dbReference>
<dbReference type="EMBL" id="VGLS01000217">
    <property type="protein sequence ID" value="MBM3223884.1"/>
    <property type="molecule type" value="Genomic_DNA"/>
</dbReference>
<gene>
    <name evidence="1" type="ORF">FJZ47_08800</name>
</gene>
<dbReference type="InterPro" id="IPR038084">
    <property type="entry name" value="PduO/GlcC-like_sf"/>
</dbReference>
<evidence type="ECO:0000313" key="1">
    <source>
        <dbReference type="EMBL" id="MBM3223884.1"/>
    </source>
</evidence>
<dbReference type="PANTHER" id="PTHR34309:SF10">
    <property type="entry name" value="SLR1406 PROTEIN"/>
    <property type="match status" value="1"/>
</dbReference>
<dbReference type="Proteomes" id="UP000712673">
    <property type="component" value="Unassembled WGS sequence"/>
</dbReference>
<dbReference type="Gene3D" id="3.30.450.150">
    <property type="entry name" value="Haem-degrading domain"/>
    <property type="match status" value="1"/>
</dbReference>
<dbReference type="InterPro" id="IPR005624">
    <property type="entry name" value="PduO/GlcC-like"/>
</dbReference>
<protein>
    <submittedName>
        <fullName evidence="1">Heme-binding protein</fullName>
    </submittedName>
</protein>
<name>A0A937W1T8_UNCTE</name>